<accession>A0A2C9W2D2</accession>
<feature type="transmembrane region" description="Helical" evidence="13">
    <location>
        <begin position="127"/>
        <end position="147"/>
    </location>
</feature>
<evidence type="ECO:0000256" key="4">
    <source>
        <dbReference type="ARBA" id="ARBA00022448"/>
    </source>
</evidence>
<dbReference type="PANTHER" id="PTHR24223:SF108">
    <property type="entry name" value="ABC TRANSPORTER C FAMILY MEMBER 8"/>
    <property type="match status" value="1"/>
</dbReference>
<evidence type="ECO:0000256" key="12">
    <source>
        <dbReference type="ARBA" id="ARBA00034018"/>
    </source>
</evidence>
<evidence type="ECO:0000256" key="2">
    <source>
        <dbReference type="ARBA" id="ARBA00009726"/>
    </source>
</evidence>
<dbReference type="PROSITE" id="PS00211">
    <property type="entry name" value="ABC_TRANSPORTER_1"/>
    <property type="match status" value="1"/>
</dbReference>
<evidence type="ECO:0000256" key="8">
    <source>
        <dbReference type="ARBA" id="ARBA00022840"/>
    </source>
</evidence>
<feature type="domain" description="ABC transmembrane type-1" evidence="15">
    <location>
        <begin position="909"/>
        <end position="1184"/>
    </location>
</feature>
<evidence type="ECO:0000259" key="14">
    <source>
        <dbReference type="PROSITE" id="PS50893"/>
    </source>
</evidence>
<feature type="domain" description="ABC transporter" evidence="14">
    <location>
        <begin position="602"/>
        <end position="823"/>
    </location>
</feature>
<dbReference type="PANTHER" id="PTHR24223">
    <property type="entry name" value="ATP-BINDING CASSETTE SUB-FAMILY C"/>
    <property type="match status" value="1"/>
</dbReference>
<dbReference type="FunFam" id="1.20.1560.10:FF:000003">
    <property type="entry name" value="ABC transporter C family member 10"/>
    <property type="match status" value="1"/>
</dbReference>
<dbReference type="InterPro" id="IPR027417">
    <property type="entry name" value="P-loop_NTPase"/>
</dbReference>
<feature type="transmembrane region" description="Helical" evidence="13">
    <location>
        <begin position="98"/>
        <end position="120"/>
    </location>
</feature>
<feature type="transmembrane region" description="Helical" evidence="13">
    <location>
        <begin position="285"/>
        <end position="307"/>
    </location>
</feature>
<feature type="domain" description="ABC transmembrane type-1" evidence="15">
    <location>
        <begin position="285"/>
        <end position="566"/>
    </location>
</feature>
<keyword evidence="6" id="KW-0677">Repeat</keyword>
<feature type="transmembrane region" description="Helical" evidence="13">
    <location>
        <begin position="29"/>
        <end position="48"/>
    </location>
</feature>
<dbReference type="CDD" id="cd18580">
    <property type="entry name" value="ABC_6TM_ABCC_D2"/>
    <property type="match status" value="1"/>
</dbReference>
<feature type="transmembrane region" description="Helical" evidence="13">
    <location>
        <begin position="64"/>
        <end position="86"/>
    </location>
</feature>
<evidence type="ECO:0000256" key="5">
    <source>
        <dbReference type="ARBA" id="ARBA00022692"/>
    </source>
</evidence>
<dbReference type="PROSITE" id="PS50893">
    <property type="entry name" value="ABC_TRANSPORTER_2"/>
    <property type="match status" value="2"/>
</dbReference>
<organism evidence="16 17">
    <name type="scientific">Manihot esculenta</name>
    <name type="common">Cassava</name>
    <name type="synonym">Jatropha manihot</name>
    <dbReference type="NCBI Taxonomy" id="3983"/>
    <lineage>
        <taxon>Eukaryota</taxon>
        <taxon>Viridiplantae</taxon>
        <taxon>Streptophyta</taxon>
        <taxon>Embryophyta</taxon>
        <taxon>Tracheophyta</taxon>
        <taxon>Spermatophyta</taxon>
        <taxon>Magnoliopsida</taxon>
        <taxon>eudicotyledons</taxon>
        <taxon>Gunneridae</taxon>
        <taxon>Pentapetalae</taxon>
        <taxon>rosids</taxon>
        <taxon>fabids</taxon>
        <taxon>Malpighiales</taxon>
        <taxon>Euphorbiaceae</taxon>
        <taxon>Crotonoideae</taxon>
        <taxon>Manihoteae</taxon>
        <taxon>Manihot</taxon>
    </lineage>
</organism>
<dbReference type="InterPro" id="IPR003593">
    <property type="entry name" value="AAA+_ATPase"/>
</dbReference>
<feature type="transmembrane region" description="Helical" evidence="13">
    <location>
        <begin position="941"/>
        <end position="959"/>
    </location>
</feature>
<dbReference type="Gene3D" id="1.20.1560.10">
    <property type="entry name" value="ABC transporter type 1, transmembrane domain"/>
    <property type="match status" value="2"/>
</dbReference>
<evidence type="ECO:0000256" key="6">
    <source>
        <dbReference type="ARBA" id="ARBA00022737"/>
    </source>
</evidence>
<dbReference type="GO" id="GO:0140359">
    <property type="term" value="F:ABC-type transporter activity"/>
    <property type="evidence" value="ECO:0000318"/>
    <property type="project" value="GO_Central"/>
</dbReference>
<feature type="transmembrane region" description="Helical" evidence="13">
    <location>
        <begin position="319"/>
        <end position="338"/>
    </location>
</feature>
<dbReference type="InterPro" id="IPR056228">
    <property type="entry name" value="ABCC10-like_N"/>
</dbReference>
<sequence>MAFLESSLGGLSWICKGELDLGSPCTQTIIVDVINLLFLGVFYLFLLVDSIRKRHVSRRNRRDWIFVMVSVCCALISIAYLGVGLWDIIAENDRFNRLGWLVFLVRGLVWISLAVSLLVAKSKWNTVLISLWWVSFCLLASAINIEILAGARSIQVLDILPWPVNLLLLFCAVRNFSHFTTQQPLDESIREPLLGEKEVKDQSKLAQASFLSKLTFSWINSLLKLGYSKPLNLHDIPSLVPEHEANVAYRKFAHAWDSLVREKNPNNTRNLVLCTVANVHLRENIFIGVCALLRTIAVVLQPLLLYAFVSYSNLDEQNLYHGLSIVACLVLVKIVESFSQRHCFFLSRLSGMRMRSALMVAVYQKQLKLSSLGRRRHSTGEIVNYIAVDAYRMGEFPWWFHVTWSLVLQLFLSVVILFGIVGLGALLGLVPLLVCGVLNVPFARFLQKCQYEFMIAQDERLRATSEILNSMKIIKLQSWEDKFKSFIESRRDNEFKWLAEAQFKKAYSTLLYWLSPTIISSVIFLGCALFRSAPLNASTIFTVLATLRGMAEPVRNIPEALSVMIQVKVSFDRINNFLLDDELKIESLRTIPSHNSDTSVGIQRGKFSWDPELMKPTLGDVNLDVKWGQKCAICGPVGAGKSSLLFAILGEMPKISGTVNVFGSIAYVSQTSWIQSGTIRDNILYGSTMDKAKYDNAIKACALDKDINSFSHGDLTEIGQRGLNLSGGQKQRIQLARAVYSDADIYLLDDPFSAVDAHTAAILFNDCVMTALKNKTVILVTHQVEFLSAVDTIMVMEGGQITQSGSYEQLLKAGTAFEQLVNAHKDSVTILAPSNDQSKKQVLNVDTVRPDDEPNMSSATKQNNLEEIPTKGVPAGQLTEEEEKETGDVGWKPFLDYLVVSKGGLFVCLCILSQSGFVVFQAAATYWLAYAILIPKMNSGILIGVYTLISTLSAAFVYLRSFFAAHLGLRASKSFFSGFTNAIFKAPMLFFDSTPVGRILTRASSDLSVLDFDIPFSFVFVVAPVIELISIIGIMASVTWQVLIVAILALVGSKYVQDYYLASARELIRINGTTKAPVMNYAAETSLGVVTIRAFKMVDRFFQNYLKLVDKDAVLFFHSNGALEWLIMRIEAMQNVTLFSACLLLVLLPKGVLAPGLVGLSLSYALSLTGTQVFLTRWYCNLANYMISVERIKQFMHIPPEPPAIVEDKRPQSSWPFKGRIELQELKIRYRPNAPLVLKGINCTFKEGTRVGVVGRTGSGKTTLISALFRLVEPASGQILIDGLDICSIGLKDLRMKLSIIPQEPTLFRGSVRTNLDPLGLYSDHEIWEALEKCQLKETISSLPNQLDSSVSDEGENWSAGQRQLFCLGRVLLRRNRILVLDEATASIDSATDAILQRIIRKQFLECTVITVAHRVPTVIDSDMVMVLSYGNLLEYDEPSKLMEINSSFSKLVAEYWSSCRKNSNKNFAIEFPDIVNQS</sequence>
<dbReference type="Gene3D" id="3.40.50.300">
    <property type="entry name" value="P-loop containing nucleotide triphosphate hydrolases"/>
    <property type="match status" value="2"/>
</dbReference>
<dbReference type="Pfam" id="PF24358">
    <property type="entry name" value="ABCC10_N"/>
    <property type="match status" value="1"/>
</dbReference>
<dbReference type="InterPro" id="IPR011527">
    <property type="entry name" value="ABC1_TM_dom"/>
</dbReference>
<dbReference type="GO" id="GO:0005524">
    <property type="term" value="F:ATP binding"/>
    <property type="evidence" value="ECO:0007669"/>
    <property type="project" value="UniProtKB-KW"/>
</dbReference>
<dbReference type="Pfam" id="PF00664">
    <property type="entry name" value="ABC_membrane"/>
    <property type="match status" value="2"/>
</dbReference>
<dbReference type="GO" id="GO:0055085">
    <property type="term" value="P:transmembrane transport"/>
    <property type="evidence" value="ECO:0000318"/>
    <property type="project" value="GO_Central"/>
</dbReference>
<feature type="transmembrane region" description="Helical" evidence="13">
    <location>
        <begin position="904"/>
        <end position="929"/>
    </location>
</feature>
<dbReference type="GO" id="GO:0016020">
    <property type="term" value="C:membrane"/>
    <property type="evidence" value="ECO:0007669"/>
    <property type="project" value="UniProtKB-SubCell"/>
</dbReference>
<dbReference type="CDD" id="cd03250">
    <property type="entry name" value="ABCC_MRP_domain1"/>
    <property type="match status" value="1"/>
</dbReference>
<dbReference type="Gramene" id="Manes.04G138200.1.v8.1">
    <property type="protein sequence ID" value="Manes.04G138200.1.v8.1.CDS"/>
    <property type="gene ID" value="Manes.04G138200.v8.1"/>
</dbReference>
<dbReference type="SMART" id="SM00382">
    <property type="entry name" value="AAA"/>
    <property type="match status" value="2"/>
</dbReference>
<dbReference type="InterPro" id="IPR003439">
    <property type="entry name" value="ABC_transporter-like_ATP-bd"/>
</dbReference>
<keyword evidence="5 13" id="KW-0812">Transmembrane</keyword>
<feature type="transmembrane region" description="Helical" evidence="13">
    <location>
        <begin position="1018"/>
        <end position="1051"/>
    </location>
</feature>
<evidence type="ECO:0000256" key="10">
    <source>
        <dbReference type="ARBA" id="ARBA00022989"/>
    </source>
</evidence>
<dbReference type="FunFam" id="3.40.50.300:FF:001405">
    <property type="entry name" value="Multidrug resistance protein associated1"/>
    <property type="match status" value="1"/>
</dbReference>
<dbReference type="STRING" id="3983.A0A2C9W2D2"/>
<evidence type="ECO:0000259" key="15">
    <source>
        <dbReference type="PROSITE" id="PS50929"/>
    </source>
</evidence>
<evidence type="ECO:0000256" key="7">
    <source>
        <dbReference type="ARBA" id="ARBA00022741"/>
    </source>
</evidence>
<dbReference type="FunFam" id="3.40.50.300:FF:000169">
    <property type="entry name" value="ABC transporter C family member 3"/>
    <property type="match status" value="1"/>
</dbReference>
<dbReference type="InterPro" id="IPR017871">
    <property type="entry name" value="ABC_transporter-like_CS"/>
</dbReference>
<gene>
    <name evidence="16" type="ORF">MANES_04G138200v8</name>
</gene>
<proteinExistence type="inferred from homology"/>
<reference evidence="17" key="1">
    <citation type="journal article" date="2016" name="Nat. Biotechnol.">
        <title>Sequencing wild and cultivated cassava and related species reveals extensive interspecific hybridization and genetic diversity.</title>
        <authorList>
            <person name="Bredeson J.V."/>
            <person name="Lyons J.B."/>
            <person name="Prochnik S.E."/>
            <person name="Wu G.A."/>
            <person name="Ha C.M."/>
            <person name="Edsinger-Gonzales E."/>
            <person name="Grimwood J."/>
            <person name="Schmutz J."/>
            <person name="Rabbi I.Y."/>
            <person name="Egesi C."/>
            <person name="Nauluvula P."/>
            <person name="Lebot V."/>
            <person name="Ndunguru J."/>
            <person name="Mkamilo G."/>
            <person name="Bart R.S."/>
            <person name="Setter T.L."/>
            <person name="Gleadow R.M."/>
            <person name="Kulakow P."/>
            <person name="Ferguson M.E."/>
            <person name="Rounsley S."/>
            <person name="Rokhsar D.S."/>
        </authorList>
    </citation>
    <scope>NUCLEOTIDE SEQUENCE [LARGE SCALE GENOMIC DNA]</scope>
    <source>
        <strain evidence="17">cv. AM560-2</strain>
    </source>
</reference>
<name>A0A2C9W2D2_MANES</name>
<evidence type="ECO:0000256" key="3">
    <source>
        <dbReference type="ARBA" id="ARBA00012191"/>
    </source>
</evidence>
<feature type="transmembrane region" description="Helical" evidence="13">
    <location>
        <begin position="426"/>
        <end position="446"/>
    </location>
</feature>
<dbReference type="SUPFAM" id="SSF52540">
    <property type="entry name" value="P-loop containing nucleoside triphosphate hydrolases"/>
    <property type="match status" value="2"/>
</dbReference>
<comment type="similarity">
    <text evidence="2">Belongs to the ABC transporter superfamily. ABCC family. Conjugate transporter (TC 3.A.1.208) subfamily.</text>
</comment>
<dbReference type="PROSITE" id="PS50929">
    <property type="entry name" value="ABC_TM1F"/>
    <property type="match status" value="2"/>
</dbReference>
<evidence type="ECO:0000313" key="17">
    <source>
        <dbReference type="Proteomes" id="UP000091857"/>
    </source>
</evidence>
<feature type="transmembrane region" description="Helical" evidence="13">
    <location>
        <begin position="510"/>
        <end position="531"/>
    </location>
</feature>
<evidence type="ECO:0000256" key="9">
    <source>
        <dbReference type="ARBA" id="ARBA00022967"/>
    </source>
</evidence>
<dbReference type="OMA" id="NTNIFRD"/>
<keyword evidence="4" id="KW-0813">Transport</keyword>
<dbReference type="InterPro" id="IPR036640">
    <property type="entry name" value="ABC1_TM_sf"/>
</dbReference>
<comment type="catalytic activity">
    <reaction evidence="12">
        <text>ATP + H2O + xenobioticSide 1 = ADP + phosphate + xenobioticSide 2.</text>
        <dbReference type="EC" id="7.6.2.2"/>
    </reaction>
</comment>
<evidence type="ECO:0000256" key="13">
    <source>
        <dbReference type="SAM" id="Phobius"/>
    </source>
</evidence>
<dbReference type="SUPFAM" id="SSF90123">
    <property type="entry name" value="ABC transporter transmembrane region"/>
    <property type="match status" value="2"/>
</dbReference>
<dbReference type="EC" id="7.6.2.2" evidence="3"/>
<feature type="transmembrane region" description="Helical" evidence="13">
    <location>
        <begin position="398"/>
        <end position="420"/>
    </location>
</feature>
<dbReference type="FunFam" id="1.20.1560.10:FF:000002">
    <property type="entry name" value="ABC transporter C family member 5"/>
    <property type="match status" value="1"/>
</dbReference>
<keyword evidence="8" id="KW-0067">ATP-binding</keyword>
<feature type="transmembrane region" description="Helical" evidence="13">
    <location>
        <begin position="159"/>
        <end position="176"/>
    </location>
</feature>
<dbReference type="GO" id="GO:0008559">
    <property type="term" value="F:ABC-type xenobiotic transporter activity"/>
    <property type="evidence" value="ECO:0007669"/>
    <property type="project" value="UniProtKB-EC"/>
</dbReference>
<dbReference type="InterPro" id="IPR050173">
    <property type="entry name" value="ABC_transporter_C-like"/>
</dbReference>
<dbReference type="GO" id="GO:0016887">
    <property type="term" value="F:ATP hydrolysis activity"/>
    <property type="evidence" value="ECO:0007669"/>
    <property type="project" value="InterPro"/>
</dbReference>
<dbReference type="InterPro" id="IPR044746">
    <property type="entry name" value="ABCC_6TM_D1"/>
</dbReference>
<dbReference type="Proteomes" id="UP000091857">
    <property type="component" value="Chromosome 4"/>
</dbReference>
<dbReference type="EMBL" id="CM004390">
    <property type="protein sequence ID" value="OAY53133.1"/>
    <property type="molecule type" value="Genomic_DNA"/>
</dbReference>
<keyword evidence="10 13" id="KW-1133">Transmembrane helix</keyword>
<comment type="subcellular location">
    <subcellularLocation>
        <location evidence="1">Membrane</location>
        <topology evidence="1">Multi-pass membrane protein</topology>
    </subcellularLocation>
</comment>
<evidence type="ECO:0000313" key="16">
    <source>
        <dbReference type="EMBL" id="OAY53133.1"/>
    </source>
</evidence>
<dbReference type="OrthoDB" id="6500128at2759"/>
<feature type="transmembrane region" description="Helical" evidence="13">
    <location>
        <begin position="1136"/>
        <end position="1158"/>
    </location>
</feature>
<keyword evidence="11 13" id="KW-0472">Membrane</keyword>
<keyword evidence="7" id="KW-0547">Nucleotide-binding</keyword>
<dbReference type="CDD" id="cd18579">
    <property type="entry name" value="ABC_6TM_ABCC_D1"/>
    <property type="match status" value="1"/>
</dbReference>
<dbReference type="InterPro" id="IPR044726">
    <property type="entry name" value="ABCC_6TM_D2"/>
</dbReference>
<evidence type="ECO:0000256" key="11">
    <source>
        <dbReference type="ARBA" id="ARBA00023136"/>
    </source>
</evidence>
<protein>
    <recommendedName>
        <fullName evidence="3">ABC-type xenobiotic transporter</fullName>
        <ecNumber evidence="3">7.6.2.2</ecNumber>
    </recommendedName>
</protein>
<dbReference type="Pfam" id="PF00005">
    <property type="entry name" value="ABC_tran"/>
    <property type="match status" value="2"/>
</dbReference>
<dbReference type="CDD" id="cd03244">
    <property type="entry name" value="ABCC_MRP_domain2"/>
    <property type="match status" value="1"/>
</dbReference>
<keyword evidence="9" id="KW-1278">Translocase</keyword>
<evidence type="ECO:0000256" key="1">
    <source>
        <dbReference type="ARBA" id="ARBA00004141"/>
    </source>
</evidence>
<comment type="caution">
    <text evidence="16">The sequence shown here is derived from an EMBL/GenBank/DDBJ whole genome shotgun (WGS) entry which is preliminary data.</text>
</comment>
<feature type="domain" description="ABC transporter" evidence="14">
    <location>
        <begin position="1223"/>
        <end position="1455"/>
    </location>
</feature>
<keyword evidence="17" id="KW-1185">Reference proteome</keyword>